<evidence type="ECO:0000313" key="3">
    <source>
        <dbReference type="Proteomes" id="UP001457898"/>
    </source>
</evidence>
<evidence type="ECO:0000256" key="1">
    <source>
        <dbReference type="SAM" id="Phobius"/>
    </source>
</evidence>
<name>A0ABV1DTY7_9FIRM</name>
<keyword evidence="1" id="KW-0812">Transmembrane</keyword>
<keyword evidence="3" id="KW-1185">Reference proteome</keyword>
<dbReference type="Proteomes" id="UP001457898">
    <property type="component" value="Unassembled WGS sequence"/>
</dbReference>
<keyword evidence="1" id="KW-0472">Membrane</keyword>
<sequence>MSGVSRSVWEIHLPQTLNEEALADEFSVWEQVSSLTGAVRRSPHSHLRPRRIPVSLVFSFRGYVFIYGGALLLYRLVEKVFYPVCL</sequence>
<gene>
    <name evidence="2" type="ORF">WMO65_22865</name>
</gene>
<organism evidence="2 3">
    <name type="scientific">Blautia caccae</name>
    <dbReference type="NCBI Taxonomy" id="3133175"/>
    <lineage>
        <taxon>Bacteria</taxon>
        <taxon>Bacillati</taxon>
        <taxon>Bacillota</taxon>
        <taxon>Clostridia</taxon>
        <taxon>Lachnospirales</taxon>
        <taxon>Lachnospiraceae</taxon>
        <taxon>Blautia</taxon>
    </lineage>
</organism>
<protein>
    <submittedName>
        <fullName evidence="2">Uncharacterized protein</fullName>
    </submittedName>
</protein>
<dbReference type="RefSeq" id="WP_148392899.1">
    <property type="nucleotide sequence ID" value="NZ_JBBMFP010000029.1"/>
</dbReference>
<feature type="transmembrane region" description="Helical" evidence="1">
    <location>
        <begin position="54"/>
        <end position="74"/>
    </location>
</feature>
<comment type="caution">
    <text evidence="2">The sequence shown here is derived from an EMBL/GenBank/DDBJ whole genome shotgun (WGS) entry which is preliminary data.</text>
</comment>
<dbReference type="EMBL" id="JBBMFP010000029">
    <property type="protein sequence ID" value="MEQ2433840.1"/>
    <property type="molecule type" value="Genomic_DNA"/>
</dbReference>
<accession>A0ABV1DTY7</accession>
<evidence type="ECO:0000313" key="2">
    <source>
        <dbReference type="EMBL" id="MEQ2433840.1"/>
    </source>
</evidence>
<keyword evidence="1" id="KW-1133">Transmembrane helix</keyword>
<proteinExistence type="predicted"/>
<reference evidence="2 3" key="1">
    <citation type="submission" date="2024-03" db="EMBL/GenBank/DDBJ databases">
        <title>Human intestinal bacterial collection.</title>
        <authorList>
            <person name="Pauvert C."/>
            <person name="Hitch T.C.A."/>
            <person name="Clavel T."/>
        </authorList>
    </citation>
    <scope>NUCLEOTIDE SEQUENCE [LARGE SCALE GENOMIC DNA]</scope>
    <source>
        <strain evidence="2 3">CLA-SR-H028</strain>
    </source>
</reference>